<keyword evidence="7" id="KW-0539">Nucleus</keyword>
<dbReference type="InterPro" id="IPR018026">
    <property type="entry name" value="DNA_repair_Rad4-like"/>
</dbReference>
<evidence type="ECO:0000256" key="2">
    <source>
        <dbReference type="ARBA" id="ARBA00009525"/>
    </source>
</evidence>
<dbReference type="EMBL" id="BMAO01032811">
    <property type="protein sequence ID" value="GFQ84796.1"/>
    <property type="molecule type" value="Genomic_DNA"/>
</dbReference>
<dbReference type="GO" id="GO:0006298">
    <property type="term" value="P:mismatch repair"/>
    <property type="evidence" value="ECO:0007669"/>
    <property type="project" value="TreeGrafter"/>
</dbReference>
<accession>A0A8X6KUP7</accession>
<dbReference type="InterPro" id="IPR036985">
    <property type="entry name" value="Transglutaminase-like_sf"/>
</dbReference>
<proteinExistence type="inferred from homology"/>
<feature type="compositionally biased region" description="Basic and acidic residues" evidence="8">
    <location>
        <begin position="65"/>
        <end position="98"/>
    </location>
</feature>
<dbReference type="NCBIfam" id="TIGR00605">
    <property type="entry name" value="rad4"/>
    <property type="match status" value="1"/>
</dbReference>
<feature type="compositionally biased region" description="Acidic residues" evidence="8">
    <location>
        <begin position="202"/>
        <end position="212"/>
    </location>
</feature>
<dbReference type="AlphaFoldDB" id="A0A8X6KUP7"/>
<dbReference type="Gene3D" id="3.90.260.10">
    <property type="entry name" value="Transglutaminase-like"/>
    <property type="match status" value="1"/>
</dbReference>
<dbReference type="GO" id="GO:0006289">
    <property type="term" value="P:nucleotide-excision repair"/>
    <property type="evidence" value="ECO:0007669"/>
    <property type="project" value="InterPro"/>
</dbReference>
<dbReference type="SUPFAM" id="SSF54001">
    <property type="entry name" value="Cysteine proteinases"/>
    <property type="match status" value="1"/>
</dbReference>
<gene>
    <name evidence="12" type="primary">Xpc</name>
    <name evidence="12" type="ORF">TNCT_173421</name>
</gene>
<evidence type="ECO:0000256" key="5">
    <source>
        <dbReference type="ARBA" id="ARBA00023125"/>
    </source>
</evidence>
<feature type="domain" description="Rad4 beta-hairpin" evidence="10">
    <location>
        <begin position="712"/>
        <end position="768"/>
    </location>
</feature>
<reference evidence="12" key="1">
    <citation type="submission" date="2020-07" db="EMBL/GenBank/DDBJ databases">
        <title>Multicomponent nature underlies the extraordinary mechanical properties of spider dragline silk.</title>
        <authorList>
            <person name="Kono N."/>
            <person name="Nakamura H."/>
            <person name="Mori M."/>
            <person name="Yoshida Y."/>
            <person name="Ohtoshi R."/>
            <person name="Malay A.D."/>
            <person name="Moran D.A.P."/>
            <person name="Tomita M."/>
            <person name="Numata K."/>
            <person name="Arakawa K."/>
        </authorList>
    </citation>
    <scope>NUCLEOTIDE SEQUENCE</scope>
</reference>
<comment type="subcellular location">
    <subcellularLocation>
        <location evidence="1">Nucleus</location>
    </subcellularLocation>
</comment>
<dbReference type="SMART" id="SM01032">
    <property type="entry name" value="BHD_3"/>
    <property type="match status" value="1"/>
</dbReference>
<dbReference type="PANTHER" id="PTHR12135:SF0">
    <property type="entry name" value="DNA REPAIR PROTEIN COMPLEMENTING XP-C CELLS"/>
    <property type="match status" value="1"/>
</dbReference>
<keyword evidence="5" id="KW-0238">DNA-binding</keyword>
<dbReference type="InterPro" id="IPR042488">
    <property type="entry name" value="Rad4_BHD3_sf"/>
</dbReference>
<dbReference type="SMART" id="SM01030">
    <property type="entry name" value="BHD_1"/>
    <property type="match status" value="1"/>
</dbReference>
<dbReference type="Proteomes" id="UP000887116">
    <property type="component" value="Unassembled WGS sequence"/>
</dbReference>
<feature type="compositionally biased region" description="Polar residues" evidence="8">
    <location>
        <begin position="183"/>
        <end position="195"/>
    </location>
</feature>
<feature type="compositionally biased region" description="Basic residues" evidence="8">
    <location>
        <begin position="126"/>
        <end position="136"/>
    </location>
</feature>
<dbReference type="GO" id="GO:0003684">
    <property type="term" value="F:damaged DNA binding"/>
    <property type="evidence" value="ECO:0007669"/>
    <property type="project" value="InterPro"/>
</dbReference>
<dbReference type="GO" id="GO:0000111">
    <property type="term" value="C:nucleotide-excision repair factor 2 complex"/>
    <property type="evidence" value="ECO:0007669"/>
    <property type="project" value="TreeGrafter"/>
</dbReference>
<dbReference type="InterPro" id="IPR018328">
    <property type="entry name" value="Rad4_beta-hairpin_dom3"/>
</dbReference>
<feature type="region of interest" description="Disordered" evidence="8">
    <location>
        <begin position="22"/>
        <end position="53"/>
    </location>
</feature>
<dbReference type="InterPro" id="IPR018325">
    <property type="entry name" value="Rad4/PNGase_transGLS-fold"/>
</dbReference>
<dbReference type="OrthoDB" id="300780at2759"/>
<feature type="region of interest" description="Disordered" evidence="8">
    <location>
        <begin position="65"/>
        <end position="212"/>
    </location>
</feature>
<dbReference type="Gene3D" id="2.20.20.110">
    <property type="entry name" value="Rad4, beta-hairpin domain BHD1"/>
    <property type="match status" value="1"/>
</dbReference>
<dbReference type="GO" id="GO:0005737">
    <property type="term" value="C:cytoplasm"/>
    <property type="evidence" value="ECO:0007669"/>
    <property type="project" value="TreeGrafter"/>
</dbReference>
<evidence type="ECO:0000259" key="11">
    <source>
        <dbReference type="SMART" id="SM01032"/>
    </source>
</evidence>
<sequence>MARKKKIEIEDEITTVEETKIGKKTKCSSRPLRETKRRKLDSVETNDSIDKSKVEPIIKNKKCSKKNEKIGKRNARSCEETKEKKTADSDVSDDESKPVGKMGVKKRTSKAKSKNPPVTDSEPKMKKTRVALKRCNVKPETDNSENETGSLSSTDSGILSDPIPKDKKSSVKSKPMIKIESPGPSNCLDSSGIGNETSSSESEWEDVEENEEQSLADYNPVIPKEGVEITIDCPDLVKRKRKKTQCDEMDYIRLYVNRMRKEAQMNVHKTHLLCLLAHGLYVNDVLNSSILKGMALSLLPSDIVTLTSGKKIDKVNVDGIEKIAKWFCNTFSFETEKNTFVNLSRDLTGYFETKKSLNASEYNLMFIVLARTLGFKTRLCISLYAISHKAKNLIKKSNGKRKEKDFTPDSTDVKQKVVNVKQEVKQENVNVKQEVNVNCVSDVEPKKNTDCKPEPKEKKNAAKKKVQKIKTEDQKGANKSRPRRSAGKNYKISSGESDNDQDEDFKYEEDAEDFEKPKPLRKSSSRTPKQRSNRKILSSDSEPSSPHHTGYIPDKVICWAEVFSKPDKAWISIECTNNIVNKPYSIEENCPQPVSYILAIDNNSYIKDVTRRYCPEYMTSTIKLRADPEWWEETLLPFSPPNSKLNKDEEKSLETMLTNKPLPHTVAGFKNHPLYALKRHLLKFEGIYPPDAATVGFIRGEPVYPRECVCQLHSRETWLKEARVVRIGEEPYKIVKARPKWDKIAGVLRTDLPLELFGFWQTKPYEPPTAVDGKVPRNEYGNVELFKPCMLPKGTVHLQLSGLNRVAKKLGIDCSSAVVGFDISKGSVHPVFDGFVVCKEFKETILAAWEEEQENIRKREEEKREKRIYGNWKKLIRGLLIRERLKIKYDVK</sequence>
<dbReference type="PANTHER" id="PTHR12135">
    <property type="entry name" value="DNA REPAIR PROTEIN XP-C / RAD4"/>
    <property type="match status" value="1"/>
</dbReference>
<dbReference type="Pfam" id="PF03835">
    <property type="entry name" value="Rad4"/>
    <property type="match status" value="1"/>
</dbReference>
<feature type="compositionally biased region" description="Basic and acidic residues" evidence="8">
    <location>
        <begin position="443"/>
        <end position="460"/>
    </location>
</feature>
<dbReference type="Gene3D" id="3.30.70.2460">
    <property type="entry name" value="Rad4, beta-hairpin domain BHD3"/>
    <property type="match status" value="1"/>
</dbReference>
<name>A0A8X6KUP7_TRICU</name>
<dbReference type="SMART" id="SM01031">
    <property type="entry name" value="BHD_2"/>
    <property type="match status" value="1"/>
</dbReference>
<evidence type="ECO:0000259" key="9">
    <source>
        <dbReference type="SMART" id="SM01030"/>
    </source>
</evidence>
<comment type="similarity">
    <text evidence="2">Belongs to the XPC family.</text>
</comment>
<evidence type="ECO:0000256" key="7">
    <source>
        <dbReference type="ARBA" id="ARBA00023242"/>
    </source>
</evidence>
<evidence type="ECO:0000256" key="1">
    <source>
        <dbReference type="ARBA" id="ARBA00004123"/>
    </source>
</evidence>
<dbReference type="InterPro" id="IPR004583">
    <property type="entry name" value="DNA_repair_Rad4"/>
</dbReference>
<dbReference type="Pfam" id="PF10405">
    <property type="entry name" value="BHD_3"/>
    <property type="match status" value="1"/>
</dbReference>
<organism evidence="12 13">
    <name type="scientific">Trichonephila clavata</name>
    <name type="common">Joro spider</name>
    <name type="synonym">Nephila clavata</name>
    <dbReference type="NCBI Taxonomy" id="2740835"/>
    <lineage>
        <taxon>Eukaryota</taxon>
        <taxon>Metazoa</taxon>
        <taxon>Ecdysozoa</taxon>
        <taxon>Arthropoda</taxon>
        <taxon>Chelicerata</taxon>
        <taxon>Arachnida</taxon>
        <taxon>Araneae</taxon>
        <taxon>Araneomorphae</taxon>
        <taxon>Entelegynae</taxon>
        <taxon>Araneoidea</taxon>
        <taxon>Nephilidae</taxon>
        <taxon>Trichonephila</taxon>
    </lineage>
</organism>
<dbReference type="Pfam" id="PF10404">
    <property type="entry name" value="BHD_2"/>
    <property type="match status" value="1"/>
</dbReference>
<keyword evidence="3" id="KW-0597">Phosphoprotein</keyword>
<dbReference type="GO" id="GO:0003697">
    <property type="term" value="F:single-stranded DNA binding"/>
    <property type="evidence" value="ECO:0007669"/>
    <property type="project" value="TreeGrafter"/>
</dbReference>
<keyword evidence="13" id="KW-1185">Reference proteome</keyword>
<feature type="compositionally biased region" description="Polar residues" evidence="8">
    <location>
        <begin position="535"/>
        <end position="547"/>
    </location>
</feature>
<evidence type="ECO:0000259" key="10">
    <source>
        <dbReference type="SMART" id="SM01031"/>
    </source>
</evidence>
<dbReference type="GO" id="GO:0071942">
    <property type="term" value="C:XPC complex"/>
    <property type="evidence" value="ECO:0007669"/>
    <property type="project" value="TreeGrafter"/>
</dbReference>
<feature type="compositionally biased region" description="Polar residues" evidence="8">
    <location>
        <begin position="146"/>
        <end position="157"/>
    </location>
</feature>
<evidence type="ECO:0000256" key="8">
    <source>
        <dbReference type="SAM" id="MobiDB-lite"/>
    </source>
</evidence>
<feature type="compositionally biased region" description="Acidic residues" evidence="8">
    <location>
        <begin position="497"/>
        <end position="513"/>
    </location>
</feature>
<evidence type="ECO:0000313" key="13">
    <source>
        <dbReference type="Proteomes" id="UP000887116"/>
    </source>
</evidence>
<feature type="domain" description="Rad4 beta-hairpin" evidence="9">
    <location>
        <begin position="658"/>
        <end position="710"/>
    </location>
</feature>
<feature type="compositionally biased region" description="Basic residues" evidence="8">
    <location>
        <begin position="519"/>
        <end position="534"/>
    </location>
</feature>
<dbReference type="InterPro" id="IPR018327">
    <property type="entry name" value="BHD_2"/>
</dbReference>
<evidence type="ECO:0000313" key="12">
    <source>
        <dbReference type="EMBL" id="GFQ84796.1"/>
    </source>
</evidence>
<dbReference type="FunFam" id="2.20.20.110:FF:000001">
    <property type="entry name" value="DNA repair protein complementing XP-C cells"/>
    <property type="match status" value="1"/>
</dbReference>
<evidence type="ECO:0000256" key="6">
    <source>
        <dbReference type="ARBA" id="ARBA00023204"/>
    </source>
</evidence>
<feature type="domain" description="Rad4 beta-hairpin" evidence="11">
    <location>
        <begin position="775"/>
        <end position="849"/>
    </location>
</feature>
<dbReference type="InterPro" id="IPR018326">
    <property type="entry name" value="Rad4_beta-hairpin_dom1"/>
</dbReference>
<dbReference type="Pfam" id="PF10403">
    <property type="entry name" value="BHD_1"/>
    <property type="match status" value="1"/>
</dbReference>
<feature type="compositionally biased region" description="Basic residues" evidence="8">
    <location>
        <begin position="103"/>
        <end position="113"/>
    </location>
</feature>
<dbReference type="InterPro" id="IPR038765">
    <property type="entry name" value="Papain-like_cys_pep_sf"/>
</dbReference>
<keyword evidence="4" id="KW-0227">DNA damage</keyword>
<feature type="region of interest" description="Disordered" evidence="8">
    <location>
        <begin position="443"/>
        <end position="548"/>
    </location>
</feature>
<dbReference type="FunFam" id="3.30.70.2460:FF:000001">
    <property type="entry name" value="DNA repair protein Rad4 family"/>
    <property type="match status" value="1"/>
</dbReference>
<comment type="caution">
    <text evidence="12">The sequence shown here is derived from an EMBL/GenBank/DDBJ whole genome shotgun (WGS) entry which is preliminary data.</text>
</comment>
<evidence type="ECO:0000256" key="4">
    <source>
        <dbReference type="ARBA" id="ARBA00022763"/>
    </source>
</evidence>
<evidence type="ECO:0000256" key="3">
    <source>
        <dbReference type="ARBA" id="ARBA00022553"/>
    </source>
</evidence>
<protein>
    <submittedName>
        <fullName evidence="12">DNA repair protein complementing XP-C cells homolog</fullName>
    </submittedName>
</protein>
<keyword evidence="6" id="KW-0234">DNA repair</keyword>